<evidence type="ECO:0000256" key="1">
    <source>
        <dbReference type="SAM" id="SignalP"/>
    </source>
</evidence>
<gene>
    <name evidence="2" type="ORF">PZE19_04235</name>
</gene>
<reference evidence="2 3" key="1">
    <citation type="submission" date="2023-03" db="EMBL/GenBank/DDBJ databases">
        <title>Paludisphaera mucosa sp. nov. a novel planctomycete from northern fen.</title>
        <authorList>
            <person name="Ivanova A."/>
        </authorList>
    </citation>
    <scope>NUCLEOTIDE SEQUENCE [LARGE SCALE GENOMIC DNA]</scope>
    <source>
        <strain evidence="2 3">Pla2</strain>
    </source>
</reference>
<feature type="signal peptide" evidence="1">
    <location>
        <begin position="1"/>
        <end position="24"/>
    </location>
</feature>
<feature type="chain" id="PRO_5046193518" evidence="1">
    <location>
        <begin position="25"/>
        <end position="110"/>
    </location>
</feature>
<name>A0ABT6F5X6_9BACT</name>
<proteinExistence type="predicted"/>
<evidence type="ECO:0000313" key="3">
    <source>
        <dbReference type="Proteomes" id="UP001216907"/>
    </source>
</evidence>
<dbReference type="EMBL" id="JARRAG010000001">
    <property type="protein sequence ID" value="MDG3002964.1"/>
    <property type="molecule type" value="Genomic_DNA"/>
</dbReference>
<accession>A0ABT6F5X6</accession>
<organism evidence="2 3">
    <name type="scientific">Paludisphaera mucosa</name>
    <dbReference type="NCBI Taxonomy" id="3030827"/>
    <lineage>
        <taxon>Bacteria</taxon>
        <taxon>Pseudomonadati</taxon>
        <taxon>Planctomycetota</taxon>
        <taxon>Planctomycetia</taxon>
        <taxon>Isosphaerales</taxon>
        <taxon>Isosphaeraceae</taxon>
        <taxon>Paludisphaera</taxon>
    </lineage>
</organism>
<dbReference type="RefSeq" id="WP_277859323.1">
    <property type="nucleotide sequence ID" value="NZ_JARRAG010000001.1"/>
</dbReference>
<sequence length="110" mass="13063">MSRGSWIMAFALALAFSLGGSAKAQDWNDYLHWPYVPPQVPGNGFEYNGLYDGWYKYPREQRIVPQIQGPYYRNFYGGYRVLGKFRHPHGWHDWDKKKFYQGSHFTMDVF</sequence>
<dbReference type="Proteomes" id="UP001216907">
    <property type="component" value="Unassembled WGS sequence"/>
</dbReference>
<comment type="caution">
    <text evidence="2">The sequence shown here is derived from an EMBL/GenBank/DDBJ whole genome shotgun (WGS) entry which is preliminary data.</text>
</comment>
<keyword evidence="3" id="KW-1185">Reference proteome</keyword>
<evidence type="ECO:0000313" key="2">
    <source>
        <dbReference type="EMBL" id="MDG3002964.1"/>
    </source>
</evidence>
<protein>
    <submittedName>
        <fullName evidence="2">Uncharacterized protein</fullName>
    </submittedName>
</protein>
<keyword evidence="1" id="KW-0732">Signal</keyword>